<evidence type="ECO:0000256" key="4">
    <source>
        <dbReference type="SAM" id="MobiDB-lite"/>
    </source>
</evidence>
<dbReference type="Gene3D" id="1.10.10.10">
    <property type="entry name" value="Winged helix-like DNA-binding domain superfamily/Winged helix DNA-binding domain"/>
    <property type="match status" value="1"/>
</dbReference>
<dbReference type="InterPro" id="IPR050679">
    <property type="entry name" value="Bact_HTH_transcr_reg"/>
</dbReference>
<evidence type="ECO:0000313" key="7">
    <source>
        <dbReference type="Proteomes" id="UP000621500"/>
    </source>
</evidence>
<evidence type="ECO:0000256" key="2">
    <source>
        <dbReference type="ARBA" id="ARBA00023125"/>
    </source>
</evidence>
<comment type="caution">
    <text evidence="6">The sequence shown here is derived from an EMBL/GenBank/DDBJ whole genome shotgun (WGS) entry which is preliminary data.</text>
</comment>
<evidence type="ECO:0000256" key="3">
    <source>
        <dbReference type="ARBA" id="ARBA00023163"/>
    </source>
</evidence>
<dbReference type="PRINTS" id="PR00035">
    <property type="entry name" value="HTHGNTR"/>
</dbReference>
<organism evidence="6 7">
    <name type="scientific">Plantactinospora mayteni</name>
    <dbReference type="NCBI Taxonomy" id="566021"/>
    <lineage>
        <taxon>Bacteria</taxon>
        <taxon>Bacillati</taxon>
        <taxon>Actinomycetota</taxon>
        <taxon>Actinomycetes</taxon>
        <taxon>Micromonosporales</taxon>
        <taxon>Micromonosporaceae</taxon>
        <taxon>Plantactinospora</taxon>
    </lineage>
</organism>
<dbReference type="PANTHER" id="PTHR44846">
    <property type="entry name" value="MANNOSYL-D-GLYCERATE TRANSPORT/METABOLISM SYSTEM REPRESSOR MNGR-RELATED"/>
    <property type="match status" value="1"/>
</dbReference>
<keyword evidence="7" id="KW-1185">Reference proteome</keyword>
<reference evidence="6 7" key="1">
    <citation type="submission" date="2021-01" db="EMBL/GenBank/DDBJ databases">
        <title>Whole genome shotgun sequence of Plantactinospora mayteni NBRC 109088.</title>
        <authorList>
            <person name="Komaki H."/>
            <person name="Tamura T."/>
        </authorList>
    </citation>
    <scope>NUCLEOTIDE SEQUENCE [LARGE SCALE GENOMIC DNA]</scope>
    <source>
        <strain evidence="6 7">NBRC 109088</strain>
    </source>
</reference>
<dbReference type="Proteomes" id="UP000621500">
    <property type="component" value="Unassembled WGS sequence"/>
</dbReference>
<dbReference type="SUPFAM" id="SSF46785">
    <property type="entry name" value="Winged helix' DNA-binding domain"/>
    <property type="match status" value="1"/>
</dbReference>
<keyword evidence="3" id="KW-0804">Transcription</keyword>
<name>A0ABQ4EZU3_9ACTN</name>
<feature type="compositionally biased region" description="Basic and acidic residues" evidence="4">
    <location>
        <begin position="72"/>
        <end position="83"/>
    </location>
</feature>
<dbReference type="PROSITE" id="PS50949">
    <property type="entry name" value="HTH_GNTR"/>
    <property type="match status" value="1"/>
</dbReference>
<feature type="region of interest" description="Disordered" evidence="4">
    <location>
        <begin position="66"/>
        <end position="101"/>
    </location>
</feature>
<evidence type="ECO:0000313" key="6">
    <source>
        <dbReference type="EMBL" id="GIH00162.1"/>
    </source>
</evidence>
<dbReference type="SMART" id="SM00345">
    <property type="entry name" value="HTH_GNTR"/>
    <property type="match status" value="1"/>
</dbReference>
<keyword evidence="1" id="KW-0805">Transcription regulation</keyword>
<sequence length="133" mass="14489">MLDPHSGVPRHRQLAAELRGRITSGEWLPGGLLPPEARLSHEYGVGRGTVRRAVAELRREGLIDAAPGRGTQVREEVDREPVRVQRGSKVTARMPSPEERASLDIPEGVPVLVVAIGGRSRVFSAERTVLTFA</sequence>
<dbReference type="CDD" id="cd07377">
    <property type="entry name" value="WHTH_GntR"/>
    <property type="match status" value="1"/>
</dbReference>
<dbReference type="Pfam" id="PF00392">
    <property type="entry name" value="GntR"/>
    <property type="match status" value="1"/>
</dbReference>
<keyword evidence="2" id="KW-0238">DNA-binding</keyword>
<dbReference type="InterPro" id="IPR036388">
    <property type="entry name" value="WH-like_DNA-bd_sf"/>
</dbReference>
<protein>
    <recommendedName>
        <fullName evidence="5">HTH gntR-type domain-containing protein</fullName>
    </recommendedName>
</protein>
<evidence type="ECO:0000259" key="5">
    <source>
        <dbReference type="PROSITE" id="PS50949"/>
    </source>
</evidence>
<dbReference type="PANTHER" id="PTHR44846:SF17">
    <property type="entry name" value="GNTR-FAMILY TRANSCRIPTIONAL REGULATOR"/>
    <property type="match status" value="1"/>
</dbReference>
<dbReference type="RefSeq" id="WP_203861487.1">
    <property type="nucleotide sequence ID" value="NZ_BAAAZQ010000020.1"/>
</dbReference>
<dbReference type="InterPro" id="IPR000524">
    <property type="entry name" value="Tscrpt_reg_HTH_GntR"/>
</dbReference>
<dbReference type="InterPro" id="IPR036390">
    <property type="entry name" value="WH_DNA-bd_sf"/>
</dbReference>
<proteinExistence type="predicted"/>
<feature type="domain" description="HTH gntR-type" evidence="5">
    <location>
        <begin position="8"/>
        <end position="76"/>
    </location>
</feature>
<gene>
    <name evidence="6" type="ORF">Pma05_67340</name>
</gene>
<accession>A0ABQ4EZU3</accession>
<evidence type="ECO:0000256" key="1">
    <source>
        <dbReference type="ARBA" id="ARBA00023015"/>
    </source>
</evidence>
<dbReference type="EMBL" id="BONX01000050">
    <property type="protein sequence ID" value="GIH00162.1"/>
    <property type="molecule type" value="Genomic_DNA"/>
</dbReference>